<sequence>MGGIESLLQGLEEKKFLLDLVLLLSAASIGGWLSSLIKMPKVLGQILLGIILGPTVLGWLNGQNEMIHTMSEIGVIFLMFLAGLETDINELKSSGKGASLIAVGGVIFPLFFGTIIPYVFFKEYLPGGDGHQQLLFALYIGTILTATSVSISVSVLRDMKKLNSKEGVSILGAAIIDDVLGIVLLAVITGMANPSGNGNIIGLIIRIVSFFMLSFIIGVIISKLITSFAMDSAWSERIIVFAIILCFLFAFMAEVFKIAAITGAYVVGVIFSTTPYQRKITNRIQVLAYSLFTPIFFVSIGLKVAITSEILKYWKYAIVVVLIAVFGKIIGCGLGALLSKFKLRQALQIGVGMIARAEVALIIASQGVAAKVITDATFTSIVLLVVISTLVTPPLLKYAFSNEKAQETV</sequence>
<evidence type="ECO:0000256" key="9">
    <source>
        <dbReference type="ARBA" id="ARBA00023136"/>
    </source>
</evidence>
<keyword evidence="5 11" id="KW-0812">Transmembrane</keyword>
<dbReference type="RefSeq" id="WP_158739554.1">
    <property type="nucleotide sequence ID" value="NZ_WSLF01000002.1"/>
</dbReference>
<dbReference type="OrthoDB" id="9793589at2"/>
<dbReference type="GO" id="GO:0006814">
    <property type="term" value="P:sodium ion transport"/>
    <property type="evidence" value="ECO:0007669"/>
    <property type="project" value="UniProtKB-KW"/>
</dbReference>
<dbReference type="GO" id="GO:0016020">
    <property type="term" value="C:membrane"/>
    <property type="evidence" value="ECO:0007669"/>
    <property type="project" value="UniProtKB-SubCell"/>
</dbReference>
<evidence type="ECO:0000256" key="2">
    <source>
        <dbReference type="ARBA" id="ARBA00005551"/>
    </source>
</evidence>
<evidence type="ECO:0000259" key="12">
    <source>
        <dbReference type="Pfam" id="PF00999"/>
    </source>
</evidence>
<organism evidence="13 14">
    <name type="scientific">Defluviitalea raffinosedens</name>
    <dbReference type="NCBI Taxonomy" id="1450156"/>
    <lineage>
        <taxon>Bacteria</taxon>
        <taxon>Bacillati</taxon>
        <taxon>Bacillota</taxon>
        <taxon>Clostridia</taxon>
        <taxon>Lachnospirales</taxon>
        <taxon>Defluviitaleaceae</taxon>
        <taxon>Defluviitalea</taxon>
    </lineage>
</organism>
<dbReference type="Gene3D" id="1.20.1530.20">
    <property type="match status" value="1"/>
</dbReference>
<keyword evidence="8" id="KW-0406">Ion transport</keyword>
<accession>A0A7C8HFY6</accession>
<keyword evidence="14" id="KW-1185">Reference proteome</keyword>
<dbReference type="GO" id="GO:0015297">
    <property type="term" value="F:antiporter activity"/>
    <property type="evidence" value="ECO:0007669"/>
    <property type="project" value="UniProtKB-KW"/>
</dbReference>
<evidence type="ECO:0000256" key="7">
    <source>
        <dbReference type="ARBA" id="ARBA00023053"/>
    </source>
</evidence>
<feature type="transmembrane region" description="Helical" evidence="11">
    <location>
        <begin position="66"/>
        <end position="86"/>
    </location>
</feature>
<feature type="transmembrane region" description="Helical" evidence="11">
    <location>
        <begin position="200"/>
        <end position="222"/>
    </location>
</feature>
<feature type="transmembrane region" description="Helical" evidence="11">
    <location>
        <begin position="258"/>
        <end position="274"/>
    </location>
</feature>
<evidence type="ECO:0000256" key="4">
    <source>
        <dbReference type="ARBA" id="ARBA00022449"/>
    </source>
</evidence>
<evidence type="ECO:0000256" key="10">
    <source>
        <dbReference type="ARBA" id="ARBA00023201"/>
    </source>
</evidence>
<dbReference type="InterPro" id="IPR038770">
    <property type="entry name" value="Na+/solute_symporter_sf"/>
</dbReference>
<feature type="transmembrane region" description="Helical" evidence="11">
    <location>
        <begin position="313"/>
        <end position="337"/>
    </location>
</feature>
<evidence type="ECO:0000256" key="5">
    <source>
        <dbReference type="ARBA" id="ARBA00022692"/>
    </source>
</evidence>
<evidence type="ECO:0000256" key="6">
    <source>
        <dbReference type="ARBA" id="ARBA00022989"/>
    </source>
</evidence>
<proteinExistence type="inferred from homology"/>
<protein>
    <submittedName>
        <fullName evidence="13">Cation:proton antiporter</fullName>
    </submittedName>
</protein>
<feature type="transmembrane region" description="Helical" evidence="11">
    <location>
        <begin position="98"/>
        <end position="121"/>
    </location>
</feature>
<evidence type="ECO:0000256" key="1">
    <source>
        <dbReference type="ARBA" id="ARBA00004141"/>
    </source>
</evidence>
<feature type="domain" description="Cation/H+ exchanger transmembrane" evidence="12">
    <location>
        <begin position="26"/>
        <end position="395"/>
    </location>
</feature>
<keyword evidence="6 11" id="KW-1133">Transmembrane helix</keyword>
<evidence type="ECO:0000256" key="11">
    <source>
        <dbReference type="SAM" id="Phobius"/>
    </source>
</evidence>
<dbReference type="EMBL" id="WSLF01000002">
    <property type="protein sequence ID" value="KAE9636303.1"/>
    <property type="molecule type" value="Genomic_DNA"/>
</dbReference>
<dbReference type="PANTHER" id="PTHR43562">
    <property type="entry name" value="NAPA-TYPE SODIUM/HYDROGEN ANTIPORTER"/>
    <property type="match status" value="1"/>
</dbReference>
<feature type="transmembrane region" description="Helical" evidence="11">
    <location>
        <begin position="42"/>
        <end position="60"/>
    </location>
</feature>
<evidence type="ECO:0000313" key="14">
    <source>
        <dbReference type="Proteomes" id="UP000483018"/>
    </source>
</evidence>
<keyword evidence="10" id="KW-0739">Sodium transport</keyword>
<gene>
    <name evidence="13" type="ORF">GND95_04070</name>
</gene>
<feature type="transmembrane region" description="Helical" evidence="11">
    <location>
        <begin position="16"/>
        <end position="35"/>
    </location>
</feature>
<keyword evidence="7" id="KW-0915">Sodium</keyword>
<dbReference type="Pfam" id="PF00999">
    <property type="entry name" value="Na_H_Exchanger"/>
    <property type="match status" value="1"/>
</dbReference>
<feature type="transmembrane region" description="Helical" evidence="11">
    <location>
        <begin position="349"/>
        <end position="370"/>
    </location>
</feature>
<feature type="transmembrane region" description="Helical" evidence="11">
    <location>
        <begin position="133"/>
        <end position="156"/>
    </location>
</feature>
<evidence type="ECO:0000256" key="3">
    <source>
        <dbReference type="ARBA" id="ARBA00022448"/>
    </source>
</evidence>
<feature type="transmembrane region" description="Helical" evidence="11">
    <location>
        <begin position="168"/>
        <end position="188"/>
    </location>
</feature>
<dbReference type="InterPro" id="IPR006153">
    <property type="entry name" value="Cation/H_exchanger_TM"/>
</dbReference>
<comment type="similarity">
    <text evidence="2">Belongs to the monovalent cation:proton antiporter 2 (CPA2) transporter (TC 2.A.37) family.</text>
</comment>
<evidence type="ECO:0000313" key="13">
    <source>
        <dbReference type="EMBL" id="KAE9636303.1"/>
    </source>
</evidence>
<keyword evidence="4" id="KW-0050">Antiport</keyword>
<reference evidence="13 14" key="1">
    <citation type="submission" date="2019-12" db="EMBL/GenBank/DDBJ databases">
        <title>Defluviitalea raffinosedens, isolated from a biogas fermenter, genome sequencing and characterization.</title>
        <authorList>
            <person name="Rettenmaier R."/>
            <person name="Schneider M."/>
            <person name="Neuhaus K."/>
            <person name="Liebl W."/>
            <person name="Zverlov V."/>
        </authorList>
    </citation>
    <scope>NUCLEOTIDE SEQUENCE [LARGE SCALE GENOMIC DNA]</scope>
    <source>
        <strain evidence="13 14">249c-K6</strain>
    </source>
</reference>
<dbReference type="AlphaFoldDB" id="A0A7C8HFY6"/>
<feature type="transmembrane region" description="Helical" evidence="11">
    <location>
        <begin position="286"/>
        <end position="307"/>
    </location>
</feature>
<dbReference type="PANTHER" id="PTHR43562:SF3">
    <property type="entry name" value="SODIUM ION_PROTON EXCHANGER (EUROFUNG)"/>
    <property type="match status" value="1"/>
</dbReference>
<dbReference type="Proteomes" id="UP000483018">
    <property type="component" value="Unassembled WGS sequence"/>
</dbReference>
<comment type="caution">
    <text evidence="13">The sequence shown here is derived from an EMBL/GenBank/DDBJ whole genome shotgun (WGS) entry which is preliminary data.</text>
</comment>
<name>A0A7C8HFY6_9FIRM</name>
<comment type="subcellular location">
    <subcellularLocation>
        <location evidence="1">Membrane</location>
        <topology evidence="1">Multi-pass membrane protein</topology>
    </subcellularLocation>
</comment>
<feature type="transmembrane region" description="Helical" evidence="11">
    <location>
        <begin position="376"/>
        <end position="396"/>
    </location>
</feature>
<dbReference type="GO" id="GO:1902600">
    <property type="term" value="P:proton transmembrane transport"/>
    <property type="evidence" value="ECO:0007669"/>
    <property type="project" value="InterPro"/>
</dbReference>
<feature type="transmembrane region" description="Helical" evidence="11">
    <location>
        <begin position="234"/>
        <end position="252"/>
    </location>
</feature>
<evidence type="ECO:0000256" key="8">
    <source>
        <dbReference type="ARBA" id="ARBA00023065"/>
    </source>
</evidence>
<keyword evidence="9 11" id="KW-0472">Membrane</keyword>
<keyword evidence="3" id="KW-0813">Transport</keyword>